<dbReference type="Proteomes" id="UP000297792">
    <property type="component" value="Unassembled WGS sequence"/>
</dbReference>
<comment type="caution">
    <text evidence="3">The sequence shown here is derived from an EMBL/GenBank/DDBJ whole genome shotgun (WGS) entry which is preliminary data.</text>
</comment>
<organism evidence="3 4">
    <name type="scientific">Mycolicibacterium peregrinum</name>
    <name type="common">Mycobacterium peregrinum</name>
    <dbReference type="NCBI Taxonomy" id="43304"/>
    <lineage>
        <taxon>Bacteria</taxon>
        <taxon>Bacillati</taxon>
        <taxon>Actinomycetota</taxon>
        <taxon>Actinomycetes</taxon>
        <taxon>Mycobacteriales</taxon>
        <taxon>Mycobacteriaceae</taxon>
        <taxon>Mycolicibacterium</taxon>
    </lineage>
</organism>
<keyword evidence="4" id="KW-1185">Reference proteome</keyword>
<evidence type="ECO:0000256" key="2">
    <source>
        <dbReference type="SAM" id="Phobius"/>
    </source>
</evidence>
<gene>
    <name evidence="3" type="ORF">EJD98_18295</name>
</gene>
<feature type="compositionally biased region" description="Basic and acidic residues" evidence="1">
    <location>
        <begin position="445"/>
        <end position="457"/>
    </location>
</feature>
<dbReference type="AlphaFoldDB" id="A0A4Z0HMV0"/>
<feature type="region of interest" description="Disordered" evidence="1">
    <location>
        <begin position="442"/>
        <end position="468"/>
    </location>
</feature>
<reference evidence="3 4" key="1">
    <citation type="submission" date="2018-12" db="EMBL/GenBank/DDBJ databases">
        <title>Draft genome sequences of Mycolicibacterium peregrinum isolated from a pig with lymphadenitis and from soil on the same Japanese pig farm.</title>
        <authorList>
            <person name="Komatsu T."/>
            <person name="Ohya K."/>
            <person name="Sawai K."/>
            <person name="Odoi J.O."/>
            <person name="Otsu K."/>
            <person name="Ota A."/>
            <person name="Ito T."/>
            <person name="Kawai M."/>
            <person name="Maruyama F."/>
        </authorList>
    </citation>
    <scope>NUCLEOTIDE SEQUENCE [LARGE SCALE GENOMIC DNA]</scope>
    <source>
        <strain evidence="3 4">138</strain>
    </source>
</reference>
<sequence length="468" mass="46908">MRVFSSVRIFGRSATADASPEPKESELNLALRPYVAAGVALVGASVIAVAPLSLPPAAIDSAMARVSAAAVDLTAAVDPITAWADLLTRTPESILALGNLIAENPAPILGQIVANWSGYGQTLGTALQTAGIGLSNYLTTQLPTALQTFSNQLMSGDMQGAAQTFSGAIFGLAFGIGFPMLNVLSIPADITQNFANAVATLPGFAGPVISAGLSALMTLTGTTLATGAGAQAVVDAFKSGDPVGAVNALAAMPAVIADALLNGYESPDGGLSPGLLTVSHPRSPDAEPWDPSWPDGLPAALVKSRLTIAKALGWEDPAATGVLSRLVAPTSELTAPPSASSVPDATATAVTLSTDPTPFEQEDKADPTADAVADPTVGGATGASGAEPTNEKAVPLVRKSLVAKPGRDVGLGTTSKPAAKVASDVRQGISSTVNKIGEGINKAFAKPEKKSTSKATDKAGSAESGDTK</sequence>
<evidence type="ECO:0000313" key="3">
    <source>
        <dbReference type="EMBL" id="TGB41110.1"/>
    </source>
</evidence>
<dbReference type="EMBL" id="RWKA01000009">
    <property type="protein sequence ID" value="TGB41110.1"/>
    <property type="molecule type" value="Genomic_DNA"/>
</dbReference>
<keyword evidence="2" id="KW-1133">Transmembrane helix</keyword>
<name>A0A4Z0HMV0_MYCPR</name>
<feature type="region of interest" description="Disordered" evidence="1">
    <location>
        <begin position="355"/>
        <end position="391"/>
    </location>
</feature>
<feature type="transmembrane region" description="Helical" evidence="2">
    <location>
        <begin position="164"/>
        <end position="184"/>
    </location>
</feature>
<accession>A0A4Z0HMV0</accession>
<dbReference type="RefSeq" id="WP_135360604.1">
    <property type="nucleotide sequence ID" value="NZ_RWJZ01000006.1"/>
</dbReference>
<feature type="compositionally biased region" description="Low complexity" evidence="1">
    <location>
        <begin position="368"/>
        <end position="377"/>
    </location>
</feature>
<feature type="transmembrane region" description="Helical" evidence="2">
    <location>
        <begin position="34"/>
        <end position="54"/>
    </location>
</feature>
<evidence type="ECO:0000313" key="4">
    <source>
        <dbReference type="Proteomes" id="UP000297792"/>
    </source>
</evidence>
<protein>
    <submittedName>
        <fullName evidence="3">Uncharacterized protein</fullName>
    </submittedName>
</protein>
<evidence type="ECO:0000256" key="1">
    <source>
        <dbReference type="SAM" id="MobiDB-lite"/>
    </source>
</evidence>
<proteinExistence type="predicted"/>
<keyword evidence="2" id="KW-0812">Transmembrane</keyword>
<keyword evidence="2" id="KW-0472">Membrane</keyword>